<dbReference type="RefSeq" id="WP_139679377.1">
    <property type="nucleotide sequence ID" value="NZ_VDMN01000011.1"/>
</dbReference>
<evidence type="ECO:0008006" key="4">
    <source>
        <dbReference type="Google" id="ProtNLM"/>
    </source>
</evidence>
<comment type="caution">
    <text evidence="2">The sequence shown here is derived from an EMBL/GenBank/DDBJ whole genome shotgun (WGS) entry which is preliminary data.</text>
</comment>
<keyword evidence="1" id="KW-0812">Transmembrane</keyword>
<feature type="transmembrane region" description="Helical" evidence="1">
    <location>
        <begin position="21"/>
        <end position="42"/>
    </location>
</feature>
<organism evidence="2 3">
    <name type="scientific">Aliirhizobium smilacinae</name>
    <dbReference type="NCBI Taxonomy" id="1395944"/>
    <lineage>
        <taxon>Bacteria</taxon>
        <taxon>Pseudomonadati</taxon>
        <taxon>Pseudomonadota</taxon>
        <taxon>Alphaproteobacteria</taxon>
        <taxon>Hyphomicrobiales</taxon>
        <taxon>Rhizobiaceae</taxon>
        <taxon>Aliirhizobium</taxon>
    </lineage>
</organism>
<dbReference type="OrthoDB" id="7840545at2"/>
<dbReference type="AlphaFoldDB" id="A0A5C4X8Z6"/>
<reference evidence="2 3" key="1">
    <citation type="submission" date="2019-06" db="EMBL/GenBank/DDBJ databases">
        <title>The draft genome of Rhizobium smilacinae PTYR-5.</title>
        <authorList>
            <person name="Liu L."/>
            <person name="Li L."/>
            <person name="Zhang X."/>
        </authorList>
    </citation>
    <scope>NUCLEOTIDE SEQUENCE [LARGE SCALE GENOMIC DNA]</scope>
    <source>
        <strain evidence="2 3">PTYR-5</strain>
    </source>
</reference>
<gene>
    <name evidence="2" type="ORF">FHP24_27140</name>
</gene>
<accession>A0A5C4X8Z6</accession>
<sequence>MLELKIGHDDSGLGGMGGLDFAASIVSSLAWPLAAVIIAWFFRSQIGGLLAKVRKLTWGDKVLDFAEKLDEIEESAPMPDAQPEGVGLNANELPDPRLQQLIALSPNAAILDAWRPVELKIQELAKLITSTNPKEIQRQSTGQNIKRIYEMGFIPTGTFQTLRSLLELRNAAAHGRDVEPVDAVRFYNLTQDVMMVMSN</sequence>
<evidence type="ECO:0000313" key="3">
    <source>
        <dbReference type="Proteomes" id="UP000311605"/>
    </source>
</evidence>
<keyword evidence="1" id="KW-0472">Membrane</keyword>
<name>A0A5C4X8Z6_9HYPH</name>
<proteinExistence type="predicted"/>
<dbReference type="EMBL" id="VDMN01000011">
    <property type="protein sequence ID" value="TNM59852.1"/>
    <property type="molecule type" value="Genomic_DNA"/>
</dbReference>
<keyword evidence="3" id="KW-1185">Reference proteome</keyword>
<protein>
    <recommendedName>
        <fullName evidence="4">DUF4145 domain-containing protein</fullName>
    </recommendedName>
</protein>
<evidence type="ECO:0000313" key="2">
    <source>
        <dbReference type="EMBL" id="TNM59852.1"/>
    </source>
</evidence>
<evidence type="ECO:0000256" key="1">
    <source>
        <dbReference type="SAM" id="Phobius"/>
    </source>
</evidence>
<dbReference type="Proteomes" id="UP000311605">
    <property type="component" value="Unassembled WGS sequence"/>
</dbReference>
<keyword evidence="1" id="KW-1133">Transmembrane helix</keyword>